<dbReference type="InterPro" id="IPR010998">
    <property type="entry name" value="Integrase_recombinase_N"/>
</dbReference>
<dbReference type="SUPFAM" id="SSF56349">
    <property type="entry name" value="DNA breaking-rejoining enzymes"/>
    <property type="match status" value="1"/>
</dbReference>
<dbReference type="GO" id="GO:0003677">
    <property type="term" value="F:DNA binding"/>
    <property type="evidence" value="ECO:0007669"/>
    <property type="project" value="UniProtKB-UniRule"/>
</dbReference>
<dbReference type="Pfam" id="PF14659">
    <property type="entry name" value="Phage_int_SAM_3"/>
    <property type="match status" value="1"/>
</dbReference>
<name>A0AA91JMH1_9ENTE</name>
<dbReference type="GO" id="GO:0015074">
    <property type="term" value="P:DNA integration"/>
    <property type="evidence" value="ECO:0007669"/>
    <property type="project" value="UniProtKB-KW"/>
</dbReference>
<evidence type="ECO:0000313" key="9">
    <source>
        <dbReference type="Proteomes" id="UP000183039"/>
    </source>
</evidence>
<accession>A0AA91JMH1</accession>
<evidence type="ECO:0000259" key="7">
    <source>
        <dbReference type="PROSITE" id="PS51900"/>
    </source>
</evidence>
<proteinExistence type="inferred from homology"/>
<evidence type="ECO:0000256" key="3">
    <source>
        <dbReference type="ARBA" id="ARBA00023125"/>
    </source>
</evidence>
<dbReference type="InterPro" id="IPR011010">
    <property type="entry name" value="DNA_brk_join_enz"/>
</dbReference>
<reference evidence="8 9" key="1">
    <citation type="submission" date="2014-12" db="EMBL/GenBank/DDBJ databases">
        <title>Draft genome sequences of 29 type strains of Enterococci.</title>
        <authorList>
            <person name="Zhong Z."/>
            <person name="Sun Z."/>
            <person name="Liu W."/>
            <person name="Zhang W."/>
            <person name="Zhang H."/>
        </authorList>
    </citation>
    <scope>NUCLEOTIDE SEQUENCE [LARGE SCALE GENOMIC DNA]</scope>
    <source>
        <strain evidence="8 9">DSM 22801</strain>
    </source>
</reference>
<dbReference type="PANTHER" id="PTHR30349">
    <property type="entry name" value="PHAGE INTEGRASE-RELATED"/>
    <property type="match status" value="1"/>
</dbReference>
<evidence type="ECO:0000256" key="4">
    <source>
        <dbReference type="ARBA" id="ARBA00023172"/>
    </source>
</evidence>
<dbReference type="CDD" id="cd01189">
    <property type="entry name" value="INT_ICEBs1_C_like"/>
    <property type="match status" value="1"/>
</dbReference>
<dbReference type="Pfam" id="PF00589">
    <property type="entry name" value="Phage_integrase"/>
    <property type="match status" value="1"/>
</dbReference>
<evidence type="ECO:0000256" key="5">
    <source>
        <dbReference type="PROSITE-ProRule" id="PRU01248"/>
    </source>
</evidence>
<dbReference type="InterPro" id="IPR002104">
    <property type="entry name" value="Integrase_catalytic"/>
</dbReference>
<dbReference type="InterPro" id="IPR004107">
    <property type="entry name" value="Integrase_SAM-like_N"/>
</dbReference>
<dbReference type="InterPro" id="IPR050090">
    <property type="entry name" value="Tyrosine_recombinase_XerCD"/>
</dbReference>
<dbReference type="Proteomes" id="UP000183039">
    <property type="component" value="Unassembled WGS sequence"/>
</dbReference>
<evidence type="ECO:0000259" key="6">
    <source>
        <dbReference type="PROSITE" id="PS51898"/>
    </source>
</evidence>
<dbReference type="GO" id="GO:0006310">
    <property type="term" value="P:DNA recombination"/>
    <property type="evidence" value="ECO:0007669"/>
    <property type="project" value="UniProtKB-KW"/>
</dbReference>
<keyword evidence="4" id="KW-0233">DNA recombination</keyword>
<evidence type="ECO:0000256" key="1">
    <source>
        <dbReference type="ARBA" id="ARBA00008857"/>
    </source>
</evidence>
<dbReference type="Gene3D" id="1.10.443.10">
    <property type="entry name" value="Intergrase catalytic core"/>
    <property type="match status" value="1"/>
</dbReference>
<comment type="caution">
    <text evidence="8">The sequence shown here is derived from an EMBL/GenBank/DDBJ whole genome shotgun (WGS) entry which is preliminary data.</text>
</comment>
<dbReference type="Gene3D" id="1.10.150.130">
    <property type="match status" value="1"/>
</dbReference>
<comment type="similarity">
    <text evidence="1">Belongs to the 'phage' integrase family.</text>
</comment>
<dbReference type="PROSITE" id="PS51900">
    <property type="entry name" value="CB"/>
    <property type="match status" value="1"/>
</dbReference>
<organism evidence="8 9">
    <name type="scientific">Enterococcus silesiacus</name>
    <dbReference type="NCBI Taxonomy" id="332949"/>
    <lineage>
        <taxon>Bacteria</taxon>
        <taxon>Bacillati</taxon>
        <taxon>Bacillota</taxon>
        <taxon>Bacilli</taxon>
        <taxon>Lactobacillales</taxon>
        <taxon>Enterococcaceae</taxon>
        <taxon>Enterococcus</taxon>
    </lineage>
</organism>
<gene>
    <name evidence="8" type="ORF">RV15_GL003104</name>
</gene>
<dbReference type="AlphaFoldDB" id="A0AA91JMH1"/>
<evidence type="ECO:0000256" key="2">
    <source>
        <dbReference type="ARBA" id="ARBA00022908"/>
    </source>
</evidence>
<dbReference type="EMBL" id="JXLC01000057">
    <property type="protein sequence ID" value="OJG84189.1"/>
    <property type="molecule type" value="Genomic_DNA"/>
</dbReference>
<evidence type="ECO:0000313" key="8">
    <source>
        <dbReference type="EMBL" id="OJG84189.1"/>
    </source>
</evidence>
<feature type="domain" description="Core-binding (CB)" evidence="7">
    <location>
        <begin position="89"/>
        <end position="171"/>
    </location>
</feature>
<dbReference type="InterPro" id="IPR013762">
    <property type="entry name" value="Integrase-like_cat_sf"/>
</dbReference>
<sequence length="389" mass="44951">MRKIDFFIAVIIAVNYFYERKINLGRKGENIYKRKDGRWEGRYVKGRKADGRIHYGYVYCQSYKEAKIKLTIKKATMFSTKEQSEQFYGSLNNWLDYWLETVISKKVKPGTFDSYKSKLDCHVRPVIGDMPLGNLTEAHIYKFIDSTQKKISINSLHSVFRVLKTALKYAEKLHFIRSAVYENIDLPKVRKPRIATISQFEHKLLKNVAKKSSDGLAILMSLETGMRIGEIAGLKWEDIDFANKVLSVKRTLQRVKTYTKSGYKTQIIEEKPKSENSERIIPLSSDLITQLLSKKELSDSQYVISKNQSFTEPRTIRYQFKRLLQKFKLVECSFHALRHSFATRCLEKGINIAVISSLLGHASTKMTLDIYTNSNLIEERIAVEAIAAI</sequence>
<dbReference type="PANTHER" id="PTHR30349:SF64">
    <property type="entry name" value="PROPHAGE INTEGRASE INTD-RELATED"/>
    <property type="match status" value="1"/>
</dbReference>
<keyword evidence="2" id="KW-0229">DNA integration</keyword>
<protein>
    <recommendedName>
        <fullName evidence="10">Integrase</fullName>
    </recommendedName>
</protein>
<feature type="domain" description="Tyr recombinase" evidence="6">
    <location>
        <begin position="190"/>
        <end position="386"/>
    </location>
</feature>
<dbReference type="PROSITE" id="PS51898">
    <property type="entry name" value="TYR_RECOMBINASE"/>
    <property type="match status" value="1"/>
</dbReference>
<dbReference type="InterPro" id="IPR044068">
    <property type="entry name" value="CB"/>
</dbReference>
<evidence type="ECO:0008006" key="10">
    <source>
        <dbReference type="Google" id="ProtNLM"/>
    </source>
</evidence>
<keyword evidence="3 5" id="KW-0238">DNA-binding</keyword>